<evidence type="ECO:0000313" key="2">
    <source>
        <dbReference type="EMBL" id="MBE1208104.1"/>
    </source>
</evidence>
<protein>
    <recommendedName>
        <fullName evidence="4">Phage-related protein</fullName>
    </recommendedName>
</protein>
<dbReference type="Proteomes" id="UP000598227">
    <property type="component" value="Unassembled WGS sequence"/>
</dbReference>
<gene>
    <name evidence="2" type="ORF">IHE39_27815</name>
</gene>
<feature type="region of interest" description="Disordered" evidence="1">
    <location>
        <begin position="23"/>
        <end position="44"/>
    </location>
</feature>
<dbReference type="EMBL" id="JACZEP010000017">
    <property type="protein sequence ID" value="MBE1208104.1"/>
    <property type="molecule type" value="Genomic_DNA"/>
</dbReference>
<proteinExistence type="predicted"/>
<name>A0ABR9GWP9_9HYPH</name>
<reference evidence="2 3" key="1">
    <citation type="submission" date="2020-09" db="EMBL/GenBank/DDBJ databases">
        <title>Draft Genome Sequence of Aminobacter carboxidus type strain DSM 1086, a soil Gram-negative carboxydobacterium.</title>
        <authorList>
            <person name="Turrini P."/>
            <person name="Tescari M."/>
            <person name="Artuso I."/>
            <person name="Lugli G.A."/>
            <person name="Frangipani E."/>
            <person name="Ventura M."/>
            <person name="Visca P."/>
        </authorList>
    </citation>
    <scope>NUCLEOTIDE SEQUENCE [LARGE SCALE GENOMIC DNA]</scope>
    <source>
        <strain evidence="2 3">DSM 1086</strain>
    </source>
</reference>
<evidence type="ECO:0000256" key="1">
    <source>
        <dbReference type="SAM" id="MobiDB-lite"/>
    </source>
</evidence>
<organism evidence="2 3">
    <name type="scientific">Aminobacter carboxidus</name>
    <dbReference type="NCBI Taxonomy" id="376165"/>
    <lineage>
        <taxon>Bacteria</taxon>
        <taxon>Pseudomonadati</taxon>
        <taxon>Pseudomonadota</taxon>
        <taxon>Alphaproteobacteria</taxon>
        <taxon>Hyphomicrobiales</taxon>
        <taxon>Phyllobacteriaceae</taxon>
        <taxon>Aminobacter</taxon>
    </lineage>
</organism>
<accession>A0ABR9GWP9</accession>
<dbReference type="RefSeq" id="WP_192568779.1">
    <property type="nucleotide sequence ID" value="NZ_JACZEP010000017.1"/>
</dbReference>
<evidence type="ECO:0008006" key="4">
    <source>
        <dbReference type="Google" id="ProtNLM"/>
    </source>
</evidence>
<evidence type="ECO:0000313" key="3">
    <source>
        <dbReference type="Proteomes" id="UP000598227"/>
    </source>
</evidence>
<sequence length="118" mass="12855">MVDVWPATLPQYLLADGYSEAQGDGRLRTQPDVGPPKVRLRSSAMPGPLQGRMMMSGAQRAILDNFVKTTLIKGTLPFTFPDPLTRDPILVRFAANLPVWTSPGGDTFVASLDLEVMP</sequence>
<keyword evidence="3" id="KW-1185">Reference proteome</keyword>
<comment type="caution">
    <text evidence="2">The sequence shown here is derived from an EMBL/GenBank/DDBJ whole genome shotgun (WGS) entry which is preliminary data.</text>
</comment>